<accession>A0A8S1RSD6</accession>
<name>A0A8S1RSD6_9CILI</name>
<reference evidence="2" key="1">
    <citation type="submission" date="2021-01" db="EMBL/GenBank/DDBJ databases">
        <authorList>
            <consortium name="Genoscope - CEA"/>
            <person name="William W."/>
        </authorList>
    </citation>
    <scope>NUCLEOTIDE SEQUENCE</scope>
</reference>
<feature type="region of interest" description="Disordered" evidence="1">
    <location>
        <begin position="331"/>
        <end position="350"/>
    </location>
</feature>
<gene>
    <name evidence="2" type="ORF">PSON_ATCC_30995.1.T3270008</name>
</gene>
<keyword evidence="3" id="KW-1185">Reference proteome</keyword>
<evidence type="ECO:0000256" key="1">
    <source>
        <dbReference type="SAM" id="MobiDB-lite"/>
    </source>
</evidence>
<evidence type="ECO:0000313" key="2">
    <source>
        <dbReference type="EMBL" id="CAD8130776.1"/>
    </source>
</evidence>
<dbReference type="Proteomes" id="UP000692954">
    <property type="component" value="Unassembled WGS sequence"/>
</dbReference>
<proteinExistence type="predicted"/>
<dbReference type="AlphaFoldDB" id="A0A8S1RSD6"/>
<evidence type="ECO:0000313" key="3">
    <source>
        <dbReference type="Proteomes" id="UP000692954"/>
    </source>
</evidence>
<dbReference type="EMBL" id="CAJJDN010000327">
    <property type="protein sequence ID" value="CAD8130776.1"/>
    <property type="molecule type" value="Genomic_DNA"/>
</dbReference>
<comment type="caution">
    <text evidence="2">The sequence shown here is derived from an EMBL/GenBank/DDBJ whole genome shotgun (WGS) entry which is preliminary data.</text>
</comment>
<organism evidence="2 3">
    <name type="scientific">Paramecium sonneborni</name>
    <dbReference type="NCBI Taxonomy" id="65129"/>
    <lineage>
        <taxon>Eukaryota</taxon>
        <taxon>Sar</taxon>
        <taxon>Alveolata</taxon>
        <taxon>Ciliophora</taxon>
        <taxon>Intramacronucleata</taxon>
        <taxon>Oligohymenophorea</taxon>
        <taxon>Peniculida</taxon>
        <taxon>Parameciidae</taxon>
        <taxon>Paramecium</taxon>
    </lineage>
</organism>
<sequence>MIFQSLIFKKSEMYQPLLKQHHYLIKLEIQKEMNVQNKCKKFYQHQHNYILMQHQLSFINMKIQISEDKLAFVNDLKLSLVNQTLLININQQNFSVILAIPATQSEICNSSLGFDDNQLTKSLQQILDVLLHSKDTEQVLLCLVHVFNDHLPMDFTNEIQKKRLIYSEKLHVFGILIEILKFFKCHPPENLIEGLPSIKELELYFRQMKKITGSLLNNNLKEGKEFLEFVYRKNNKSIFLDYVKSVIEKKMMFNNQFDIRIYQLQLELNLIIQNIFLTILNRKSYFDMLKQDLLIIYQRFYRSYTFFSYDLYIIIMQQMFLPKKDTQRGSFVANTPLSPRSQTSRKSSLLNKQSFEQQELHSSRRFGLNLKDPQKVEEMIKIRQQRLPRKEATKDGEKDLREISKAYDVLKIALPEINNNNNGVIKDQELLQFYKQQIVINSTLIINQKS</sequence>
<protein>
    <submittedName>
        <fullName evidence="2">Uncharacterized protein</fullName>
    </submittedName>
</protein>